<feature type="transmembrane region" description="Helical" evidence="2">
    <location>
        <begin position="12"/>
        <end position="31"/>
    </location>
</feature>
<dbReference type="EMBL" id="BJOU01000019">
    <property type="protein sequence ID" value="GED99539.1"/>
    <property type="molecule type" value="Genomic_DNA"/>
</dbReference>
<dbReference type="GO" id="GO:0008237">
    <property type="term" value="F:metallopeptidase activity"/>
    <property type="evidence" value="ECO:0007669"/>
    <property type="project" value="InterPro"/>
</dbReference>
<dbReference type="Pfam" id="PF11350">
    <property type="entry name" value="DUF3152"/>
    <property type="match status" value="1"/>
</dbReference>
<evidence type="ECO:0000313" key="4">
    <source>
        <dbReference type="EMBL" id="GED99539.1"/>
    </source>
</evidence>
<sequence length="282" mass="30165">MFSRFVAAYGWRAYAIPVLAVLTVMLVVMTIRGGNADGAADGASPDSGRNTDVVKESTPVGAPTGTIAASALPVGALPPDGHFTRVGKKSFHAVPVKAAQKVGTGAQLYTYTVEVENGLAPIDYSGDRAFASMVDATLANSKSWIGGGKVSFKRVNAGQNPDLRISLTSPNTTRELCGYQIKLESSCFYPPTRQVLINEARWVRGALSFSGDTHSYRQYLVNHEVGHGIGYEAHEPCKQNGALAPIMMQQSFGTSNKDIMGLDPDMNANRALSCRPNPWPFP</sequence>
<dbReference type="InterPro" id="IPR022603">
    <property type="entry name" value="DUF3152"/>
</dbReference>
<evidence type="ECO:0000259" key="3">
    <source>
        <dbReference type="SMART" id="SM00235"/>
    </source>
</evidence>
<comment type="caution">
    <text evidence="4">The sequence shown here is derived from an EMBL/GenBank/DDBJ whole genome shotgun (WGS) entry which is preliminary data.</text>
</comment>
<proteinExistence type="predicted"/>
<feature type="domain" description="Peptidase metallopeptidase" evidence="3">
    <location>
        <begin position="105"/>
        <end position="268"/>
    </location>
</feature>
<accession>A0A7I9V3B8</accession>
<evidence type="ECO:0000313" key="5">
    <source>
        <dbReference type="Proteomes" id="UP000444980"/>
    </source>
</evidence>
<dbReference type="Proteomes" id="UP000444980">
    <property type="component" value="Unassembled WGS sequence"/>
</dbReference>
<dbReference type="InterPro" id="IPR006026">
    <property type="entry name" value="Peptidase_Metallo"/>
</dbReference>
<keyword evidence="2" id="KW-0812">Transmembrane</keyword>
<dbReference type="AlphaFoldDB" id="A0A7I9V3B8"/>
<reference evidence="5" key="1">
    <citation type="submission" date="2019-06" db="EMBL/GenBank/DDBJ databases">
        <title>Gordonia isolated from sludge of a wastewater treatment plant.</title>
        <authorList>
            <person name="Tamura T."/>
            <person name="Aoyama K."/>
            <person name="Kang Y."/>
            <person name="Saito S."/>
            <person name="Akiyama N."/>
            <person name="Yazawa K."/>
            <person name="Gonoi T."/>
            <person name="Mikami Y."/>
        </authorList>
    </citation>
    <scope>NUCLEOTIDE SEQUENCE [LARGE SCALE GENOMIC DNA]</scope>
    <source>
        <strain evidence="5">NBRC 107697</strain>
    </source>
</reference>
<name>A0A7I9V3B8_9ACTN</name>
<organism evidence="4 5">
    <name type="scientific">Gordonia crocea</name>
    <dbReference type="NCBI Taxonomy" id="589162"/>
    <lineage>
        <taxon>Bacteria</taxon>
        <taxon>Bacillati</taxon>
        <taxon>Actinomycetota</taxon>
        <taxon>Actinomycetes</taxon>
        <taxon>Mycobacteriales</taxon>
        <taxon>Gordoniaceae</taxon>
        <taxon>Gordonia</taxon>
    </lineage>
</organism>
<dbReference type="GO" id="GO:0006508">
    <property type="term" value="P:proteolysis"/>
    <property type="evidence" value="ECO:0007669"/>
    <property type="project" value="InterPro"/>
</dbReference>
<gene>
    <name evidence="4" type="ORF">nbrc107697_35780</name>
</gene>
<keyword evidence="5" id="KW-1185">Reference proteome</keyword>
<dbReference type="SMART" id="SM00235">
    <property type="entry name" value="ZnMc"/>
    <property type="match status" value="1"/>
</dbReference>
<dbReference type="GO" id="GO:0008270">
    <property type="term" value="F:zinc ion binding"/>
    <property type="evidence" value="ECO:0007669"/>
    <property type="project" value="InterPro"/>
</dbReference>
<keyword evidence="2" id="KW-0472">Membrane</keyword>
<feature type="region of interest" description="Disordered" evidence="1">
    <location>
        <begin position="38"/>
        <end position="62"/>
    </location>
</feature>
<keyword evidence="2" id="KW-1133">Transmembrane helix</keyword>
<evidence type="ECO:0000256" key="1">
    <source>
        <dbReference type="SAM" id="MobiDB-lite"/>
    </source>
</evidence>
<dbReference type="SUPFAM" id="SSF55486">
    <property type="entry name" value="Metalloproteases ('zincins'), catalytic domain"/>
    <property type="match status" value="1"/>
</dbReference>
<evidence type="ECO:0000256" key="2">
    <source>
        <dbReference type="SAM" id="Phobius"/>
    </source>
</evidence>
<protein>
    <recommendedName>
        <fullName evidence="3">Peptidase metallopeptidase domain-containing protein</fullName>
    </recommendedName>
</protein>